<organism evidence="2 3">
    <name type="scientific">Paxillus rubicundulus Ve08.2h10</name>
    <dbReference type="NCBI Taxonomy" id="930991"/>
    <lineage>
        <taxon>Eukaryota</taxon>
        <taxon>Fungi</taxon>
        <taxon>Dikarya</taxon>
        <taxon>Basidiomycota</taxon>
        <taxon>Agaricomycotina</taxon>
        <taxon>Agaricomycetes</taxon>
        <taxon>Agaricomycetidae</taxon>
        <taxon>Boletales</taxon>
        <taxon>Paxilineae</taxon>
        <taxon>Paxillaceae</taxon>
        <taxon>Paxillus</taxon>
    </lineage>
</organism>
<proteinExistence type="predicted"/>
<dbReference type="GO" id="GO:0046983">
    <property type="term" value="F:protein dimerization activity"/>
    <property type="evidence" value="ECO:0007669"/>
    <property type="project" value="InterPro"/>
</dbReference>
<dbReference type="InterPro" id="IPR012337">
    <property type="entry name" value="RNaseH-like_sf"/>
</dbReference>
<protein>
    <recommendedName>
        <fullName evidence="1">HAT C-terminal dimerisation domain-containing protein</fullName>
    </recommendedName>
</protein>
<evidence type="ECO:0000313" key="2">
    <source>
        <dbReference type="EMBL" id="KIK76283.1"/>
    </source>
</evidence>
<dbReference type="Pfam" id="PF05699">
    <property type="entry name" value="Dimer_Tnp_hAT"/>
    <property type="match status" value="1"/>
</dbReference>
<name>A0A0D0CLV8_9AGAM</name>
<dbReference type="InParanoid" id="A0A0D0CLV8"/>
<accession>A0A0D0CLV8</accession>
<evidence type="ECO:0000259" key="1">
    <source>
        <dbReference type="Pfam" id="PF05699"/>
    </source>
</evidence>
<gene>
    <name evidence="2" type="ORF">PAXRUDRAFT_170398</name>
</gene>
<dbReference type="OrthoDB" id="3241084at2759"/>
<dbReference type="AlphaFoldDB" id="A0A0D0CLV8"/>
<reference evidence="3" key="2">
    <citation type="submission" date="2015-01" db="EMBL/GenBank/DDBJ databases">
        <title>Evolutionary Origins and Diversification of the Mycorrhizal Mutualists.</title>
        <authorList>
            <consortium name="DOE Joint Genome Institute"/>
            <consortium name="Mycorrhizal Genomics Consortium"/>
            <person name="Kohler A."/>
            <person name="Kuo A."/>
            <person name="Nagy L.G."/>
            <person name="Floudas D."/>
            <person name="Copeland A."/>
            <person name="Barry K.W."/>
            <person name="Cichocki N."/>
            <person name="Veneault-Fourrey C."/>
            <person name="LaButti K."/>
            <person name="Lindquist E.A."/>
            <person name="Lipzen A."/>
            <person name="Lundell T."/>
            <person name="Morin E."/>
            <person name="Murat C."/>
            <person name="Riley R."/>
            <person name="Ohm R."/>
            <person name="Sun H."/>
            <person name="Tunlid A."/>
            <person name="Henrissat B."/>
            <person name="Grigoriev I.V."/>
            <person name="Hibbett D.S."/>
            <person name="Martin F."/>
        </authorList>
    </citation>
    <scope>NUCLEOTIDE SEQUENCE [LARGE SCALE GENOMIC DNA]</scope>
    <source>
        <strain evidence="3">Ve08.2h10</strain>
    </source>
</reference>
<dbReference type="InterPro" id="IPR008906">
    <property type="entry name" value="HATC_C_dom"/>
</dbReference>
<dbReference type="SUPFAM" id="SSF53098">
    <property type="entry name" value="Ribonuclease H-like"/>
    <property type="match status" value="1"/>
</dbReference>
<dbReference type="Proteomes" id="UP000054538">
    <property type="component" value="Unassembled WGS sequence"/>
</dbReference>
<feature type="domain" description="HAT C-terminal dimerisation" evidence="1">
    <location>
        <begin position="2"/>
        <end position="57"/>
    </location>
</feature>
<evidence type="ECO:0000313" key="3">
    <source>
        <dbReference type="Proteomes" id="UP000054538"/>
    </source>
</evidence>
<reference evidence="2 3" key="1">
    <citation type="submission" date="2014-04" db="EMBL/GenBank/DDBJ databases">
        <authorList>
            <consortium name="DOE Joint Genome Institute"/>
            <person name="Kuo A."/>
            <person name="Kohler A."/>
            <person name="Jargeat P."/>
            <person name="Nagy L.G."/>
            <person name="Floudas D."/>
            <person name="Copeland A."/>
            <person name="Barry K.W."/>
            <person name="Cichocki N."/>
            <person name="Veneault-Fourrey C."/>
            <person name="LaButti K."/>
            <person name="Lindquist E.A."/>
            <person name="Lipzen A."/>
            <person name="Lundell T."/>
            <person name="Morin E."/>
            <person name="Murat C."/>
            <person name="Sun H."/>
            <person name="Tunlid A."/>
            <person name="Henrissat B."/>
            <person name="Grigoriev I.V."/>
            <person name="Hibbett D.S."/>
            <person name="Martin F."/>
            <person name="Nordberg H.P."/>
            <person name="Cantor M.N."/>
            <person name="Hua S.X."/>
        </authorList>
    </citation>
    <scope>NUCLEOTIDE SEQUENCE [LARGE SCALE GENOMIC DNA]</scope>
    <source>
        <strain evidence="2 3">Ve08.2h10</strain>
    </source>
</reference>
<keyword evidence="3" id="KW-1185">Reference proteome</keyword>
<dbReference type="HOGENOM" id="CLU_009123_9_1_1"/>
<dbReference type="EMBL" id="KN827573">
    <property type="protein sequence ID" value="KIK76283.1"/>
    <property type="molecule type" value="Genomic_DNA"/>
</dbReference>
<sequence length="132" mass="14859">MNEASYPTLLLMAMYYLPIQGSAVPCEHIFSSSVEMDTKKRNYIQLALMEALQILKSFYKKSHLNFSAGLLKEKDLEEAGPEDPLTKLFMKSIQQADRSLNTLVVTLGINLEGEEICKDKGVVPKEDNDTRS</sequence>